<dbReference type="Proteomes" id="UP000789390">
    <property type="component" value="Unassembled WGS sequence"/>
</dbReference>
<reference evidence="3" key="1">
    <citation type="submission" date="2021-11" db="EMBL/GenBank/DDBJ databases">
        <authorList>
            <person name="Schell T."/>
        </authorList>
    </citation>
    <scope>NUCLEOTIDE SEQUENCE</scope>
    <source>
        <strain evidence="3">M5</strain>
    </source>
</reference>
<dbReference type="GO" id="GO:0005634">
    <property type="term" value="C:nucleus"/>
    <property type="evidence" value="ECO:0007669"/>
    <property type="project" value="UniProtKB-SubCell"/>
</dbReference>
<evidence type="ECO:0000313" key="4">
    <source>
        <dbReference type="Proteomes" id="UP000789390"/>
    </source>
</evidence>
<comment type="caution">
    <text evidence="3">The sequence shown here is derived from an EMBL/GenBank/DDBJ whole genome shotgun (WGS) entry which is preliminary data.</text>
</comment>
<dbReference type="InterPro" id="IPR009057">
    <property type="entry name" value="Homeodomain-like_sf"/>
</dbReference>
<gene>
    <name evidence="3" type="ORF">DGAL_LOCUS936</name>
</gene>
<dbReference type="OrthoDB" id="6364583at2759"/>
<dbReference type="EMBL" id="CAKKLH010000008">
    <property type="protein sequence ID" value="CAH0098833.1"/>
    <property type="molecule type" value="Genomic_DNA"/>
</dbReference>
<dbReference type="AlphaFoldDB" id="A0A8J2VYQ5"/>
<evidence type="ECO:0000256" key="1">
    <source>
        <dbReference type="ARBA" id="ARBA00004123"/>
    </source>
</evidence>
<protein>
    <recommendedName>
        <fullName evidence="5">HTH psq-type domain-containing protein</fullName>
    </recommendedName>
</protein>
<feature type="region of interest" description="Disordered" evidence="2">
    <location>
        <begin position="57"/>
        <end position="87"/>
    </location>
</feature>
<evidence type="ECO:0008006" key="5">
    <source>
        <dbReference type="Google" id="ProtNLM"/>
    </source>
</evidence>
<sequence length="140" mass="16164">MRNYVRKSDRGNTPVDIIERAVDMVLKEGRKITSVGKQFNIPRRSLRRYIDNQKKDTLSTMEIENTAEEGRPNPSSLKPKHGYSRSSQVFTDEQEAILVQYLHRAADIYYGLSPVDVRKLTFQFATKVGLKMPSTWIEKS</sequence>
<dbReference type="SUPFAM" id="SSF46689">
    <property type="entry name" value="Homeodomain-like"/>
    <property type="match status" value="1"/>
</dbReference>
<name>A0A8J2VYQ5_9CRUS</name>
<accession>A0A8J2VYQ5</accession>
<evidence type="ECO:0000256" key="2">
    <source>
        <dbReference type="SAM" id="MobiDB-lite"/>
    </source>
</evidence>
<evidence type="ECO:0000313" key="3">
    <source>
        <dbReference type="EMBL" id="CAH0098833.1"/>
    </source>
</evidence>
<proteinExistence type="predicted"/>
<comment type="subcellular location">
    <subcellularLocation>
        <location evidence="1">Nucleus</location>
    </subcellularLocation>
</comment>
<keyword evidence="4" id="KW-1185">Reference proteome</keyword>
<organism evidence="3 4">
    <name type="scientific">Daphnia galeata</name>
    <dbReference type="NCBI Taxonomy" id="27404"/>
    <lineage>
        <taxon>Eukaryota</taxon>
        <taxon>Metazoa</taxon>
        <taxon>Ecdysozoa</taxon>
        <taxon>Arthropoda</taxon>
        <taxon>Crustacea</taxon>
        <taxon>Branchiopoda</taxon>
        <taxon>Diplostraca</taxon>
        <taxon>Cladocera</taxon>
        <taxon>Anomopoda</taxon>
        <taxon>Daphniidae</taxon>
        <taxon>Daphnia</taxon>
    </lineage>
</organism>